<dbReference type="RefSeq" id="WP_208878465.1">
    <property type="nucleotide sequence ID" value="NZ_CP031320.1"/>
</dbReference>
<proteinExistence type="predicted"/>
<feature type="transmembrane region" description="Helical" evidence="2">
    <location>
        <begin position="516"/>
        <end position="537"/>
    </location>
</feature>
<keyword evidence="5" id="KW-0378">Hydrolase</keyword>
<dbReference type="InterPro" id="IPR001466">
    <property type="entry name" value="Beta-lactam-related"/>
</dbReference>
<dbReference type="Pfam" id="PF00144">
    <property type="entry name" value="Beta-lactamase"/>
    <property type="match status" value="1"/>
</dbReference>
<gene>
    <name evidence="5" type="ORF">DVA86_13745</name>
</gene>
<reference evidence="5 6" key="1">
    <citation type="submission" date="2018-07" db="EMBL/GenBank/DDBJ databases">
        <title>Draft genome of the type strain Streptomyces armeniacus ATCC 15676.</title>
        <authorList>
            <person name="Labana P."/>
            <person name="Gosse J.T."/>
            <person name="Boddy C.N."/>
        </authorList>
    </citation>
    <scope>NUCLEOTIDE SEQUENCE [LARGE SCALE GENOMIC DNA]</scope>
    <source>
        <strain evidence="5 6">ATCC 15676</strain>
    </source>
</reference>
<name>A0A345XPI6_9ACTN</name>
<feature type="domain" description="Beta-lactamase-related" evidence="4">
    <location>
        <begin position="54"/>
        <end position="392"/>
    </location>
</feature>
<sequence length="649" mass="70233">MTARRVLAPMTLVLGFALVLLGGLTPASATPAHQASPHRVPNAPSGPDELGASLDRLLKKQLDEYDIPGAAVSVVSRDKQLMARGYGVPDADRKKQRVDPERTGFFMGSVTKVLTAIAVLQLVEDGKVDLRADVNKYLKTFQIKDKYPGKPVTPHHLLTHTAGFDFSIVGTASEDPEDAGDLGESLEDNQPERVREPGEAAAYDNYGVALAGYVVEQVTGKPFEEYVQQQIFDPLGMSRTTLDQPHPKQVEEALARGHRPSDGGQETAKGQYGAWTPTGAAAVSTATDMGRLMRALLSEGRLADKRVLGEKAAKVLEKRQYGNDKRLPGMAYMLEERRHDEHRYLVKDGDIPGFHTNMALFPDKNLGVYVSYNGDGDTGKAALAADEVAELAADHVYGGKAEGTSKSTLQEDIGQYEGSYRANRTSHSDFTRASALTGSIEVSAGDDGVLTTNGPLSADPDVTEQKWRQIERGLFQEVDGDTRIAFEDGRLTVSTDTTVAFTKVAWYESPKLHMQLLIGGLALISLTMICWPIIALVRRSRDPRPGPRAARLLAWANSLLLGGVATCFALLVADSNVMNQTVFLGDSPLLTAVPTLLAASGVATAAMLCCAVLAYHRRWWGWVSRLHYSLTGFAAVIVLMLAGNYALWG</sequence>
<dbReference type="Gene3D" id="3.40.710.10">
    <property type="entry name" value="DD-peptidase/beta-lactamase superfamily"/>
    <property type="match status" value="1"/>
</dbReference>
<evidence type="ECO:0000256" key="1">
    <source>
        <dbReference type="SAM" id="MobiDB-lite"/>
    </source>
</evidence>
<dbReference type="PANTHER" id="PTHR46825:SF9">
    <property type="entry name" value="BETA-LACTAMASE-RELATED DOMAIN-CONTAINING PROTEIN"/>
    <property type="match status" value="1"/>
</dbReference>
<feature type="chain" id="PRO_5016717494" evidence="3">
    <location>
        <begin position="30"/>
        <end position="649"/>
    </location>
</feature>
<feature type="transmembrane region" description="Helical" evidence="2">
    <location>
        <begin position="626"/>
        <end position="648"/>
    </location>
</feature>
<dbReference type="InterPro" id="IPR012338">
    <property type="entry name" value="Beta-lactam/transpept-like"/>
</dbReference>
<evidence type="ECO:0000313" key="5">
    <source>
        <dbReference type="EMBL" id="AXK33552.1"/>
    </source>
</evidence>
<evidence type="ECO:0000259" key="4">
    <source>
        <dbReference type="Pfam" id="PF00144"/>
    </source>
</evidence>
<evidence type="ECO:0000256" key="2">
    <source>
        <dbReference type="SAM" id="Phobius"/>
    </source>
</evidence>
<keyword evidence="3" id="KW-0732">Signal</keyword>
<accession>A0A345XPI6</accession>
<feature type="signal peptide" evidence="3">
    <location>
        <begin position="1"/>
        <end position="29"/>
    </location>
</feature>
<feature type="compositionally biased region" description="Acidic residues" evidence="1">
    <location>
        <begin position="174"/>
        <end position="189"/>
    </location>
</feature>
<feature type="transmembrane region" description="Helical" evidence="2">
    <location>
        <begin position="549"/>
        <end position="572"/>
    </location>
</feature>
<dbReference type="InterPro" id="IPR050491">
    <property type="entry name" value="AmpC-like"/>
</dbReference>
<dbReference type="Proteomes" id="UP000254425">
    <property type="component" value="Chromosome"/>
</dbReference>
<evidence type="ECO:0000256" key="3">
    <source>
        <dbReference type="SAM" id="SignalP"/>
    </source>
</evidence>
<dbReference type="AlphaFoldDB" id="A0A345XPI6"/>
<keyword evidence="6" id="KW-1185">Reference proteome</keyword>
<keyword evidence="2" id="KW-1133">Transmembrane helix</keyword>
<organism evidence="5 6">
    <name type="scientific">Streptomyces armeniacus</name>
    <dbReference type="NCBI Taxonomy" id="83291"/>
    <lineage>
        <taxon>Bacteria</taxon>
        <taxon>Bacillati</taxon>
        <taxon>Actinomycetota</taxon>
        <taxon>Actinomycetes</taxon>
        <taxon>Kitasatosporales</taxon>
        <taxon>Streptomycetaceae</taxon>
        <taxon>Streptomyces</taxon>
    </lineage>
</organism>
<dbReference type="GO" id="GO:0016787">
    <property type="term" value="F:hydrolase activity"/>
    <property type="evidence" value="ECO:0007669"/>
    <property type="project" value="UniProtKB-KW"/>
</dbReference>
<dbReference type="SUPFAM" id="SSF56601">
    <property type="entry name" value="beta-lactamase/transpeptidase-like"/>
    <property type="match status" value="1"/>
</dbReference>
<protein>
    <submittedName>
        <fullName evidence="5">Class A beta-lactamase-related serine hydrolase</fullName>
    </submittedName>
</protein>
<feature type="region of interest" description="Disordered" evidence="1">
    <location>
        <begin position="171"/>
        <end position="192"/>
    </location>
</feature>
<keyword evidence="2" id="KW-0812">Transmembrane</keyword>
<dbReference type="KEGG" id="sarm:DVA86_13745"/>
<dbReference type="PANTHER" id="PTHR46825">
    <property type="entry name" value="D-ALANYL-D-ALANINE-CARBOXYPEPTIDASE/ENDOPEPTIDASE AMPH"/>
    <property type="match status" value="1"/>
</dbReference>
<feature type="transmembrane region" description="Helical" evidence="2">
    <location>
        <begin position="592"/>
        <end position="614"/>
    </location>
</feature>
<keyword evidence="2" id="KW-0472">Membrane</keyword>
<evidence type="ECO:0000313" key="6">
    <source>
        <dbReference type="Proteomes" id="UP000254425"/>
    </source>
</evidence>
<dbReference type="EMBL" id="CP031320">
    <property type="protein sequence ID" value="AXK33552.1"/>
    <property type="molecule type" value="Genomic_DNA"/>
</dbReference>